<sequence length="321" mass="36071">MKNLKQTDDKRGPVKKNHLQYTPLCRKRNKLPSGTKHIVVIAFPNYLFHNEMAIRFLSCSNPYPVEMDPGCFPPVRSLVSEYAPFVLYDFCLICLPAVSNDSCFTYIYSYVPKFGVPCYSGSPKIKNTFCAGGGACVPLYKDYPETYTGNSIKPPATTQSGYPLKSGIPFDDKKKVVVMKKKRAQTLSSEHYKTSVPKENGSNMPALKTPTSVPACEYCASNSIADYGFQAWLLWVPGRDGQQLIDQANPRVRLEHERVMKEERGQNCCLCGLLLLSIFMAAALLTVAFYDRMMSQASTNLTRSQEIDSPIYFGDFEFNQQ</sequence>
<dbReference type="WBParaSite" id="nRc.2.0.1.t17981-RA">
    <property type="protein sequence ID" value="nRc.2.0.1.t17981-RA"/>
    <property type="gene ID" value="nRc.2.0.1.g17981"/>
</dbReference>
<evidence type="ECO:0000256" key="1">
    <source>
        <dbReference type="SAM" id="Phobius"/>
    </source>
</evidence>
<accession>A0A915IW12</accession>
<reference evidence="3" key="1">
    <citation type="submission" date="2022-11" db="UniProtKB">
        <authorList>
            <consortium name="WormBaseParasite"/>
        </authorList>
    </citation>
    <scope>IDENTIFICATION</scope>
</reference>
<evidence type="ECO:0000313" key="2">
    <source>
        <dbReference type="Proteomes" id="UP000887565"/>
    </source>
</evidence>
<feature type="transmembrane region" description="Helical" evidence="1">
    <location>
        <begin position="268"/>
        <end position="290"/>
    </location>
</feature>
<dbReference type="Proteomes" id="UP000887565">
    <property type="component" value="Unplaced"/>
</dbReference>
<protein>
    <submittedName>
        <fullName evidence="3">Uncharacterized protein</fullName>
    </submittedName>
</protein>
<dbReference type="AlphaFoldDB" id="A0A915IW12"/>
<keyword evidence="1" id="KW-1133">Transmembrane helix</keyword>
<evidence type="ECO:0000313" key="3">
    <source>
        <dbReference type="WBParaSite" id="nRc.2.0.1.t17981-RA"/>
    </source>
</evidence>
<organism evidence="2 3">
    <name type="scientific">Romanomermis culicivorax</name>
    <name type="common">Nematode worm</name>
    <dbReference type="NCBI Taxonomy" id="13658"/>
    <lineage>
        <taxon>Eukaryota</taxon>
        <taxon>Metazoa</taxon>
        <taxon>Ecdysozoa</taxon>
        <taxon>Nematoda</taxon>
        <taxon>Enoplea</taxon>
        <taxon>Dorylaimia</taxon>
        <taxon>Mermithida</taxon>
        <taxon>Mermithoidea</taxon>
        <taxon>Mermithidae</taxon>
        <taxon>Romanomermis</taxon>
    </lineage>
</organism>
<name>A0A915IW12_ROMCU</name>
<keyword evidence="2" id="KW-1185">Reference proteome</keyword>
<proteinExistence type="predicted"/>
<keyword evidence="1" id="KW-0812">Transmembrane</keyword>
<keyword evidence="1" id="KW-0472">Membrane</keyword>